<name>A0ABQ1I9A1_9PROT</name>
<dbReference type="RefSeq" id="WP_188575264.1">
    <property type="nucleotide sequence ID" value="NZ_BMDZ01000006.1"/>
</dbReference>
<proteinExistence type="predicted"/>
<comment type="caution">
    <text evidence="1">The sequence shown here is derived from an EMBL/GenBank/DDBJ whole genome shotgun (WGS) entry which is preliminary data.</text>
</comment>
<organism evidence="1 2">
    <name type="scientific">Tistrella bauzanensis</name>
    <dbReference type="NCBI Taxonomy" id="657419"/>
    <lineage>
        <taxon>Bacteria</taxon>
        <taxon>Pseudomonadati</taxon>
        <taxon>Pseudomonadota</taxon>
        <taxon>Alphaproteobacteria</taxon>
        <taxon>Geminicoccales</taxon>
        <taxon>Geminicoccaceae</taxon>
        <taxon>Tistrella</taxon>
    </lineage>
</organism>
<evidence type="ECO:0000313" key="1">
    <source>
        <dbReference type="EMBL" id="GGB29523.1"/>
    </source>
</evidence>
<dbReference type="Proteomes" id="UP000603352">
    <property type="component" value="Unassembled WGS sequence"/>
</dbReference>
<sequence>MVPTSRLIMLASDPTVAGALVMALTAEDAARVLGDAGEARGFKFDWRSLIPRLKRQSADRDLDDAALEGVAGGAGGMPVPLAGPWSITAN</sequence>
<dbReference type="EMBL" id="BMDZ01000006">
    <property type="protein sequence ID" value="GGB29523.1"/>
    <property type="molecule type" value="Genomic_DNA"/>
</dbReference>
<accession>A0ABQ1I9A1</accession>
<reference evidence="2" key="1">
    <citation type="journal article" date="2019" name="Int. J. Syst. Evol. Microbiol.">
        <title>The Global Catalogue of Microorganisms (GCM) 10K type strain sequencing project: providing services to taxonomists for standard genome sequencing and annotation.</title>
        <authorList>
            <consortium name="The Broad Institute Genomics Platform"/>
            <consortium name="The Broad Institute Genome Sequencing Center for Infectious Disease"/>
            <person name="Wu L."/>
            <person name="Ma J."/>
        </authorList>
    </citation>
    <scope>NUCLEOTIDE SEQUENCE [LARGE SCALE GENOMIC DNA]</scope>
    <source>
        <strain evidence="2">CGMCC 1.10188</strain>
    </source>
</reference>
<protein>
    <submittedName>
        <fullName evidence="1">Uncharacterized protein</fullName>
    </submittedName>
</protein>
<gene>
    <name evidence="1" type="ORF">GCM10011505_08580</name>
</gene>
<evidence type="ECO:0000313" key="2">
    <source>
        <dbReference type="Proteomes" id="UP000603352"/>
    </source>
</evidence>
<keyword evidence="2" id="KW-1185">Reference proteome</keyword>